<proteinExistence type="predicted"/>
<protein>
    <recommendedName>
        <fullName evidence="4">Ubiquitin conjugating enzyme</fullName>
    </recommendedName>
</protein>
<evidence type="ECO:0008006" key="4">
    <source>
        <dbReference type="Google" id="ProtNLM"/>
    </source>
</evidence>
<feature type="transmembrane region" description="Helical" evidence="1">
    <location>
        <begin position="156"/>
        <end position="179"/>
    </location>
</feature>
<evidence type="ECO:0000256" key="1">
    <source>
        <dbReference type="SAM" id="Phobius"/>
    </source>
</evidence>
<name>A0AAD6FY65_9EURO</name>
<feature type="transmembrane region" description="Helical" evidence="1">
    <location>
        <begin position="241"/>
        <end position="265"/>
    </location>
</feature>
<feature type="transmembrane region" description="Helical" evidence="1">
    <location>
        <begin position="322"/>
        <end position="342"/>
    </location>
</feature>
<evidence type="ECO:0000313" key="2">
    <source>
        <dbReference type="EMBL" id="KAJ5438205.1"/>
    </source>
</evidence>
<dbReference type="GeneID" id="81602828"/>
<accession>A0AAD6FY65</accession>
<keyword evidence="3" id="KW-1185">Reference proteome</keyword>
<keyword evidence="1" id="KW-0812">Transmembrane</keyword>
<evidence type="ECO:0000313" key="3">
    <source>
        <dbReference type="Proteomes" id="UP001213681"/>
    </source>
</evidence>
<sequence length="352" mass="38718">MASVSSLLIRRSTDLIDVRLRYRDQSQVIGLLGTLLIIFTALAFGFAIFWVDYTCNHVIGTLAAVEDSHPNSYVRLDGEDSNDSCDPTDLDITAPATTKPITSGLRSAIKHLRARGGIWSCFRGFRMYLAFTVGGTVVSFLVPATIRIPIHFSIRLLFGQFVASMLFATWQMAWVHLVIADKSPRRSYRRMLGLQHWSRIAPAAALYNILVCASFSLPLAARSLAGWTVMGVIATRGFSELLNFLISILPAIFFLLVSIPARAIYLRVAASMLPEEDDPIVPFDRLFGGKTNPDTVGGGGKLGLKDAWITFELSARSRFFKIILKALAIEVTLGVVGTLLVMGEVFLVTSIR</sequence>
<keyword evidence="1" id="KW-1133">Transmembrane helix</keyword>
<organism evidence="2 3">
    <name type="scientific">Penicillium daleae</name>
    <dbReference type="NCBI Taxonomy" id="63821"/>
    <lineage>
        <taxon>Eukaryota</taxon>
        <taxon>Fungi</taxon>
        <taxon>Dikarya</taxon>
        <taxon>Ascomycota</taxon>
        <taxon>Pezizomycotina</taxon>
        <taxon>Eurotiomycetes</taxon>
        <taxon>Eurotiomycetidae</taxon>
        <taxon>Eurotiales</taxon>
        <taxon>Aspergillaceae</taxon>
        <taxon>Penicillium</taxon>
    </lineage>
</organism>
<comment type="caution">
    <text evidence="2">The sequence shown here is derived from an EMBL/GenBank/DDBJ whole genome shotgun (WGS) entry which is preliminary data.</text>
</comment>
<gene>
    <name evidence="2" type="ORF">N7458_009203</name>
</gene>
<dbReference type="Proteomes" id="UP001213681">
    <property type="component" value="Unassembled WGS sequence"/>
</dbReference>
<feature type="transmembrane region" description="Helical" evidence="1">
    <location>
        <begin position="128"/>
        <end position="150"/>
    </location>
</feature>
<feature type="transmembrane region" description="Helical" evidence="1">
    <location>
        <begin position="200"/>
        <end position="221"/>
    </location>
</feature>
<dbReference type="EMBL" id="JAPVEA010000008">
    <property type="protein sequence ID" value="KAJ5438205.1"/>
    <property type="molecule type" value="Genomic_DNA"/>
</dbReference>
<reference evidence="2" key="1">
    <citation type="submission" date="2022-12" db="EMBL/GenBank/DDBJ databases">
        <authorList>
            <person name="Petersen C."/>
        </authorList>
    </citation>
    <scope>NUCLEOTIDE SEQUENCE</scope>
    <source>
        <strain evidence="2">IBT 16125</strain>
    </source>
</reference>
<reference evidence="2" key="2">
    <citation type="journal article" date="2023" name="IMA Fungus">
        <title>Comparative genomic study of the Penicillium genus elucidates a diverse pangenome and 15 lateral gene transfer events.</title>
        <authorList>
            <person name="Petersen C."/>
            <person name="Sorensen T."/>
            <person name="Nielsen M.R."/>
            <person name="Sondergaard T.E."/>
            <person name="Sorensen J.L."/>
            <person name="Fitzpatrick D.A."/>
            <person name="Frisvad J.C."/>
            <person name="Nielsen K.L."/>
        </authorList>
    </citation>
    <scope>NUCLEOTIDE SEQUENCE</scope>
    <source>
        <strain evidence="2">IBT 16125</strain>
    </source>
</reference>
<dbReference type="AlphaFoldDB" id="A0AAD6FY65"/>
<feature type="transmembrane region" description="Helical" evidence="1">
    <location>
        <begin position="28"/>
        <end position="51"/>
    </location>
</feature>
<keyword evidence="1" id="KW-0472">Membrane</keyword>
<dbReference type="RefSeq" id="XP_056761434.1">
    <property type="nucleotide sequence ID" value="XM_056912585.1"/>
</dbReference>